<dbReference type="RefSeq" id="WP_210229586.1">
    <property type="nucleotide sequence ID" value="NZ_CP072800.1"/>
</dbReference>
<dbReference type="PROSITE" id="PS00211">
    <property type="entry name" value="ABC_TRANSPORTER_1"/>
    <property type="match status" value="1"/>
</dbReference>
<reference evidence="5 6" key="1">
    <citation type="submission" date="2021-04" db="EMBL/GenBank/DDBJ databases">
        <title>Genomics, taxonomy and metabolism of representatives of sulfur bacteria of the genus Thiothrix: Thiothrix fructosivorans QT, Thiothrix unzii A1T and three new species, Thiothrix subterranea sp. nov., Thiothrix litoralis sp. nov. and 'Candidatus Thiothrix anitrata' sp. nov.</title>
        <authorList>
            <person name="Ravin N.V."/>
            <person name="Smolyakov D."/>
            <person name="Rudenko T.S."/>
            <person name="Mardanov A.V."/>
            <person name="Beletsky A.V."/>
            <person name="Markov N.D."/>
            <person name="Fomenkov A.I."/>
            <person name="Roberts R.J."/>
            <person name="Karnachuk O.V."/>
            <person name="Novikov A."/>
            <person name="Grabovich M.Y."/>
        </authorList>
    </citation>
    <scope>NUCLEOTIDE SEQUENCE [LARGE SCALE GENOMIC DNA]</scope>
    <source>
        <strain evidence="5 6">A52</strain>
    </source>
</reference>
<dbReference type="PANTHER" id="PTHR24220">
    <property type="entry name" value="IMPORT ATP-BINDING PROTEIN"/>
    <property type="match status" value="1"/>
</dbReference>
<dbReference type="GO" id="GO:0005524">
    <property type="term" value="F:ATP binding"/>
    <property type="evidence" value="ECO:0007669"/>
    <property type="project" value="UniProtKB-KW"/>
</dbReference>
<proteinExistence type="predicted"/>
<dbReference type="InterPro" id="IPR017911">
    <property type="entry name" value="MacB-like_ATP-bd"/>
</dbReference>
<dbReference type="Pfam" id="PF00005">
    <property type="entry name" value="ABC_tran"/>
    <property type="match status" value="1"/>
</dbReference>
<dbReference type="Gene3D" id="3.40.50.300">
    <property type="entry name" value="P-loop containing nucleotide triphosphate hydrolases"/>
    <property type="match status" value="1"/>
</dbReference>
<evidence type="ECO:0000259" key="4">
    <source>
        <dbReference type="PROSITE" id="PS50893"/>
    </source>
</evidence>
<accession>A0ABX7X5Y5</accession>
<evidence type="ECO:0000256" key="3">
    <source>
        <dbReference type="ARBA" id="ARBA00022840"/>
    </source>
</evidence>
<keyword evidence="1" id="KW-0813">Transport</keyword>
<dbReference type="Proteomes" id="UP000672027">
    <property type="component" value="Chromosome"/>
</dbReference>
<keyword evidence="3 5" id="KW-0067">ATP-binding</keyword>
<dbReference type="InterPro" id="IPR003593">
    <property type="entry name" value="AAA+_ATPase"/>
</dbReference>
<keyword evidence="2" id="KW-0547">Nucleotide-binding</keyword>
<dbReference type="EMBL" id="CP072800">
    <property type="protein sequence ID" value="QTR51296.1"/>
    <property type="molecule type" value="Genomic_DNA"/>
</dbReference>
<dbReference type="SMART" id="SM00382">
    <property type="entry name" value="AAA"/>
    <property type="match status" value="1"/>
</dbReference>
<organism evidence="5 6">
    <name type="scientific">Candidatus Thiothrix anitrata</name>
    <dbReference type="NCBI Taxonomy" id="2823902"/>
    <lineage>
        <taxon>Bacteria</taxon>
        <taxon>Pseudomonadati</taxon>
        <taxon>Pseudomonadota</taxon>
        <taxon>Gammaproteobacteria</taxon>
        <taxon>Thiotrichales</taxon>
        <taxon>Thiotrichaceae</taxon>
        <taxon>Thiothrix</taxon>
    </lineage>
</organism>
<dbReference type="PANTHER" id="PTHR24220:SF611">
    <property type="entry name" value="ATP-BINDING COMPONENT OF ABC TRANSPORTER-RELATED"/>
    <property type="match status" value="1"/>
</dbReference>
<dbReference type="CDD" id="cd03255">
    <property type="entry name" value="ABC_MJ0796_LolCDE_FtsE"/>
    <property type="match status" value="1"/>
</dbReference>
<evidence type="ECO:0000313" key="6">
    <source>
        <dbReference type="Proteomes" id="UP000672027"/>
    </source>
</evidence>
<dbReference type="InterPro" id="IPR017871">
    <property type="entry name" value="ABC_transporter-like_CS"/>
</dbReference>
<dbReference type="InterPro" id="IPR027417">
    <property type="entry name" value="P-loop_NTPase"/>
</dbReference>
<dbReference type="InterPro" id="IPR003439">
    <property type="entry name" value="ABC_transporter-like_ATP-bd"/>
</dbReference>
<sequence length="236" mass="26076">MSVIELHNLRYRWQGQPHDTLAIDSLCVVQGEHLFIRGASGSGKTTLLNLLAGILAPASGHLHLLGQALHTMKPAARDRFRADHMGVIFQQFNLLPYLSVRENVQLPCHFSARRKQRAGDVQGATERLLEHLGLDKSLWQRAVTELSVGQQQRVAVARALIGSPEILIADEPTSALDTDTRDGFLELLFREAQVQGSTIIFVSHDPHIASHFPRVVDLSSVNQPNIDLTTPLPVSQ</sequence>
<dbReference type="InterPro" id="IPR015854">
    <property type="entry name" value="ABC_transpr_LolD-like"/>
</dbReference>
<evidence type="ECO:0000313" key="5">
    <source>
        <dbReference type="EMBL" id="QTR51296.1"/>
    </source>
</evidence>
<gene>
    <name evidence="5" type="ORF">J8380_07045</name>
</gene>
<dbReference type="PROSITE" id="PS50893">
    <property type="entry name" value="ABC_TRANSPORTER_2"/>
    <property type="match status" value="1"/>
</dbReference>
<name>A0ABX7X5Y5_9GAMM</name>
<protein>
    <submittedName>
        <fullName evidence="5">ABC transporter ATP-binding protein</fullName>
    </submittedName>
</protein>
<keyword evidence="6" id="KW-1185">Reference proteome</keyword>
<evidence type="ECO:0000256" key="1">
    <source>
        <dbReference type="ARBA" id="ARBA00022448"/>
    </source>
</evidence>
<dbReference type="SUPFAM" id="SSF52540">
    <property type="entry name" value="P-loop containing nucleoside triphosphate hydrolases"/>
    <property type="match status" value="1"/>
</dbReference>
<evidence type="ECO:0000256" key="2">
    <source>
        <dbReference type="ARBA" id="ARBA00022741"/>
    </source>
</evidence>
<feature type="domain" description="ABC transporter" evidence="4">
    <location>
        <begin position="4"/>
        <end position="236"/>
    </location>
</feature>